<gene>
    <name evidence="1" type="ORF">KBTEX_01892</name>
</gene>
<accession>A0A5B8R8V4</accession>
<dbReference type="AlphaFoldDB" id="A0A5B8R8V4"/>
<dbReference type="EMBL" id="MN079104">
    <property type="protein sequence ID" value="QEA05569.1"/>
    <property type="molecule type" value="Genomic_DNA"/>
</dbReference>
<reference evidence="1" key="1">
    <citation type="submission" date="2019-06" db="EMBL/GenBank/DDBJ databases">
        <authorList>
            <person name="Murdoch R.W."/>
            <person name="Fathepure B."/>
        </authorList>
    </citation>
    <scope>NUCLEOTIDE SEQUENCE</scope>
</reference>
<evidence type="ECO:0000313" key="1">
    <source>
        <dbReference type="EMBL" id="QEA05569.1"/>
    </source>
</evidence>
<sequence length="74" mass="8037">MDDAKMVHQANQIAAYFEAYPQARAREGVLDHLHKFWPPDKRARLAAYLAGNGGGLHPLAAWAAAQLEAPAGQD</sequence>
<protein>
    <submittedName>
        <fullName evidence="1">Uncharacterized protein</fullName>
    </submittedName>
</protein>
<organism evidence="1">
    <name type="scientific">uncultured organism</name>
    <dbReference type="NCBI Taxonomy" id="155900"/>
    <lineage>
        <taxon>unclassified sequences</taxon>
        <taxon>environmental samples</taxon>
    </lineage>
</organism>
<dbReference type="Pfam" id="PF11390">
    <property type="entry name" value="FdsD"/>
    <property type="match status" value="1"/>
</dbReference>
<name>A0A5B8R8V4_9ZZZZ</name>
<proteinExistence type="predicted"/>
<dbReference type="InterPro" id="IPR021074">
    <property type="entry name" value="Formate_DH_dsu"/>
</dbReference>